<name>E4WRD6_OIKDI</name>
<dbReference type="Gene3D" id="3.30.470.20">
    <property type="entry name" value="ATP-grasp fold, B domain"/>
    <property type="match status" value="1"/>
</dbReference>
<organism evidence="1">
    <name type="scientific">Oikopleura dioica</name>
    <name type="common">Tunicate</name>
    <dbReference type="NCBI Taxonomy" id="34765"/>
    <lineage>
        <taxon>Eukaryota</taxon>
        <taxon>Metazoa</taxon>
        <taxon>Chordata</taxon>
        <taxon>Tunicata</taxon>
        <taxon>Appendicularia</taxon>
        <taxon>Copelata</taxon>
        <taxon>Oikopleuridae</taxon>
        <taxon>Oikopleura</taxon>
    </lineage>
</organism>
<dbReference type="GO" id="GO:0005829">
    <property type="term" value="C:cytosol"/>
    <property type="evidence" value="ECO:0007669"/>
    <property type="project" value="TreeGrafter"/>
</dbReference>
<dbReference type="Gene3D" id="1.10.1080.10">
    <property type="entry name" value="Glutathione Synthetase, Chain A, domain 3"/>
    <property type="match status" value="1"/>
</dbReference>
<dbReference type="Proteomes" id="UP000001307">
    <property type="component" value="Unassembled WGS sequence"/>
</dbReference>
<dbReference type="Gene3D" id="3.30.1490.80">
    <property type="match status" value="1"/>
</dbReference>
<dbReference type="Gene3D" id="3.40.50.1760">
    <property type="entry name" value="Glutathione synthase, substrate-binding domain superfamily, eukaryotic"/>
    <property type="match status" value="1"/>
</dbReference>
<protein>
    <submittedName>
        <fullName evidence="1">Uncharacterized protein</fullName>
    </submittedName>
</protein>
<evidence type="ECO:0000313" key="3">
    <source>
        <dbReference type="Proteomes" id="UP000001307"/>
    </source>
</evidence>
<dbReference type="InterPro" id="IPR014049">
    <property type="entry name" value="Glutathione_synthase_N_euk"/>
</dbReference>
<keyword evidence="3" id="KW-1185">Reference proteome</keyword>
<dbReference type="Proteomes" id="UP000011014">
    <property type="component" value="Unassembled WGS sequence"/>
</dbReference>
<accession>E4WRD6</accession>
<dbReference type="InParanoid" id="E4WRD6"/>
<dbReference type="Pfam" id="PF03917">
    <property type="entry name" value="GSH_synth_ATP"/>
    <property type="match status" value="1"/>
</dbReference>
<dbReference type="InterPro" id="IPR037013">
    <property type="entry name" value="GSH-S_sub-bd_sf"/>
</dbReference>
<dbReference type="InterPro" id="IPR005615">
    <property type="entry name" value="Glutathione_synthase"/>
</dbReference>
<gene>
    <name evidence="1" type="ORF">GSOID_T00000308001</name>
    <name evidence="2" type="ORF">GSOID_T00029935001</name>
</gene>
<dbReference type="PANTHER" id="PTHR11130">
    <property type="entry name" value="GLUTATHIONE SYNTHETASE"/>
    <property type="match status" value="1"/>
</dbReference>
<evidence type="ECO:0000313" key="2">
    <source>
        <dbReference type="EMBL" id="CBY43824.1"/>
    </source>
</evidence>
<dbReference type="AlphaFoldDB" id="E4WRD6"/>
<dbReference type="GO" id="GO:0005524">
    <property type="term" value="F:ATP binding"/>
    <property type="evidence" value="ECO:0007669"/>
    <property type="project" value="InterPro"/>
</dbReference>
<dbReference type="GO" id="GO:0004363">
    <property type="term" value="F:glutathione synthase activity"/>
    <property type="evidence" value="ECO:0007669"/>
    <property type="project" value="InterPro"/>
</dbReference>
<dbReference type="InterPro" id="IPR014709">
    <property type="entry name" value="Glutathione_synthase_C_euk"/>
</dbReference>
<dbReference type="GO" id="GO:0043295">
    <property type="term" value="F:glutathione binding"/>
    <property type="evidence" value="ECO:0007669"/>
    <property type="project" value="TreeGrafter"/>
</dbReference>
<dbReference type="SUPFAM" id="SSF56059">
    <property type="entry name" value="Glutathione synthetase ATP-binding domain-like"/>
    <property type="match status" value="1"/>
</dbReference>
<reference evidence="1" key="1">
    <citation type="journal article" date="2010" name="Science">
        <title>Plasticity of animal genome architecture unmasked by rapid evolution of a pelagic tunicate.</title>
        <authorList>
            <person name="Denoeud F."/>
            <person name="Henriet S."/>
            <person name="Mungpakdee S."/>
            <person name="Aury J.M."/>
            <person name="Da Silva C."/>
            <person name="Brinkmann H."/>
            <person name="Mikhaleva J."/>
            <person name="Olsen L.C."/>
            <person name="Jubin C."/>
            <person name="Canestro C."/>
            <person name="Bouquet J.M."/>
            <person name="Danks G."/>
            <person name="Poulain J."/>
            <person name="Campsteijn C."/>
            <person name="Adamski M."/>
            <person name="Cross I."/>
            <person name="Yadetie F."/>
            <person name="Muffato M."/>
            <person name="Louis A."/>
            <person name="Butcher S."/>
            <person name="Tsagkogeorga G."/>
            <person name="Konrad A."/>
            <person name="Singh S."/>
            <person name="Jensen M.F."/>
            <person name="Cong E.H."/>
            <person name="Eikeseth-Otteraa H."/>
            <person name="Noel B."/>
            <person name="Anthouard V."/>
            <person name="Porcel B.M."/>
            <person name="Kachouri-Lafond R."/>
            <person name="Nishino A."/>
            <person name="Ugolini M."/>
            <person name="Chourrout P."/>
            <person name="Nishida H."/>
            <person name="Aasland R."/>
            <person name="Huzurbazar S."/>
            <person name="Westhof E."/>
            <person name="Delsuc F."/>
            <person name="Lehrach H."/>
            <person name="Reinhardt R."/>
            <person name="Weissenbach J."/>
            <person name="Roy S.W."/>
            <person name="Artiguenave F."/>
            <person name="Postlethwait J.H."/>
            <person name="Manak J.R."/>
            <person name="Thompson E.M."/>
            <person name="Jaillon O."/>
            <person name="Du Pasquier L."/>
            <person name="Boudinot P."/>
            <person name="Liberles D.A."/>
            <person name="Volff J.N."/>
            <person name="Philippe H."/>
            <person name="Lenhard B."/>
            <person name="Roest Crollius H."/>
            <person name="Wincker P."/>
            <person name="Chourrout D."/>
        </authorList>
    </citation>
    <scope>NUCLEOTIDE SEQUENCE [LARGE SCALE GENOMIC DNA]</scope>
</reference>
<sequence>MKYFIVSHVNQNYSEPPFDPESFTTEELWKARENVDTSVAVKCPSIQYHLMTNKVFQACFSNESILRKFISQDEVNSIKKFIVPMCYLTDWENPMVSQALANPSSYCLKILREGGHLGNIFEAEEVVKALEKMKTDTTLRTEYCLMRMIKSDVHHNTLVRAGKAVGPQPTIAEYGFFGGFLCVDGKVTMNQVCGHLVRVKPEHSHLGGVNVGGACVGSMQVEE</sequence>
<dbReference type="EMBL" id="FN653015">
    <property type="protein sequence ID" value="CBY20317.1"/>
    <property type="molecule type" value="Genomic_DNA"/>
</dbReference>
<evidence type="ECO:0000313" key="1">
    <source>
        <dbReference type="EMBL" id="CBY20317.1"/>
    </source>
</evidence>
<proteinExistence type="predicted"/>
<dbReference type="InterPro" id="IPR014042">
    <property type="entry name" value="Glutathione_synthase_a-hlx"/>
</dbReference>
<dbReference type="OrthoDB" id="2020073at2759"/>
<dbReference type="EMBL" id="FN654862">
    <property type="protein sequence ID" value="CBY43824.1"/>
    <property type="molecule type" value="Genomic_DNA"/>
</dbReference>
<dbReference type="UniPathway" id="UPA00142">
    <property type="reaction ID" value="UER00210"/>
</dbReference>
<dbReference type="PANTHER" id="PTHR11130:SF0">
    <property type="entry name" value="GLUTATHIONE SYNTHETASE"/>
    <property type="match status" value="1"/>
</dbReference>
<dbReference type="Gene3D" id="3.30.1490.50">
    <property type="match status" value="1"/>
</dbReference>